<evidence type="ECO:0000313" key="2">
    <source>
        <dbReference type="Proteomes" id="UP000252415"/>
    </source>
</evidence>
<dbReference type="Proteomes" id="UP000252415">
    <property type="component" value="Unassembled WGS sequence"/>
</dbReference>
<organism evidence="1 2">
    <name type="scientific">Paenibacillus prosopidis</name>
    <dbReference type="NCBI Taxonomy" id="630520"/>
    <lineage>
        <taxon>Bacteria</taxon>
        <taxon>Bacillati</taxon>
        <taxon>Bacillota</taxon>
        <taxon>Bacilli</taxon>
        <taxon>Bacillales</taxon>
        <taxon>Paenibacillaceae</taxon>
        <taxon>Paenibacillus</taxon>
    </lineage>
</organism>
<evidence type="ECO:0000313" key="1">
    <source>
        <dbReference type="EMBL" id="RCW42396.1"/>
    </source>
</evidence>
<reference evidence="1 2" key="1">
    <citation type="submission" date="2018-07" db="EMBL/GenBank/DDBJ databases">
        <title>Genomic Encyclopedia of Type Strains, Phase III (KMG-III): the genomes of soil and plant-associated and newly described type strains.</title>
        <authorList>
            <person name="Whitman W."/>
        </authorList>
    </citation>
    <scope>NUCLEOTIDE SEQUENCE [LARGE SCALE GENOMIC DNA]</scope>
    <source>
        <strain evidence="1 2">CECT 7506</strain>
    </source>
</reference>
<accession>A0A368VR13</accession>
<proteinExistence type="predicted"/>
<name>A0A368VR13_9BACL</name>
<dbReference type="AlphaFoldDB" id="A0A368VR13"/>
<comment type="caution">
    <text evidence="1">The sequence shown here is derived from an EMBL/GenBank/DDBJ whole genome shotgun (WGS) entry which is preliminary data.</text>
</comment>
<protein>
    <submittedName>
        <fullName evidence="1">Uncharacterized protein</fullName>
    </submittedName>
</protein>
<gene>
    <name evidence="1" type="ORF">DFP97_117120</name>
</gene>
<dbReference type="EMBL" id="QPJD01000017">
    <property type="protein sequence ID" value="RCW42396.1"/>
    <property type="molecule type" value="Genomic_DNA"/>
</dbReference>
<keyword evidence="2" id="KW-1185">Reference proteome</keyword>
<sequence>MMTSNDCFDEFVYVGNIRSGEPRIYLGYQNNRFDKPTILCYSIAVVSNTEYQSYRIARSDCAGKPYRNAERCAGGLCP</sequence>